<reference evidence="2" key="1">
    <citation type="journal article" date="2020" name="Nature">
        <title>Giant virus diversity and host interactions through global metagenomics.</title>
        <authorList>
            <person name="Schulz F."/>
            <person name="Roux S."/>
            <person name="Paez-Espino D."/>
            <person name="Jungbluth S."/>
            <person name="Walsh D.A."/>
            <person name="Denef V.J."/>
            <person name="McMahon K.D."/>
            <person name="Konstantinidis K.T."/>
            <person name="Eloe-Fadrosh E.A."/>
            <person name="Kyrpides N.C."/>
            <person name="Woyke T."/>
        </authorList>
    </citation>
    <scope>NUCLEOTIDE SEQUENCE</scope>
    <source>
        <strain evidence="2">GVMAG-M-3300023184-68</strain>
    </source>
</reference>
<dbReference type="AlphaFoldDB" id="A0A6C0IGB5"/>
<accession>A0A6C0IGB5</accession>
<dbReference type="EMBL" id="MN740154">
    <property type="protein sequence ID" value="QHT90543.1"/>
    <property type="molecule type" value="Genomic_DNA"/>
</dbReference>
<keyword evidence="1" id="KW-0472">Membrane</keyword>
<sequence length="79" mass="9250">MFLLKFINIPVFVISLIFGLVAVYMLNEGEMRKIYVYPTPENLEKIQYKDGTDTCYEFEQIEIQCPNNKNQISKIPIQA</sequence>
<evidence type="ECO:0000313" key="2">
    <source>
        <dbReference type="EMBL" id="QHT90543.1"/>
    </source>
</evidence>
<keyword evidence="1" id="KW-1133">Transmembrane helix</keyword>
<evidence type="ECO:0000256" key="1">
    <source>
        <dbReference type="SAM" id="Phobius"/>
    </source>
</evidence>
<feature type="transmembrane region" description="Helical" evidence="1">
    <location>
        <begin position="6"/>
        <end position="26"/>
    </location>
</feature>
<keyword evidence="1" id="KW-0812">Transmembrane</keyword>
<organism evidence="2">
    <name type="scientific">viral metagenome</name>
    <dbReference type="NCBI Taxonomy" id="1070528"/>
    <lineage>
        <taxon>unclassified sequences</taxon>
        <taxon>metagenomes</taxon>
        <taxon>organismal metagenomes</taxon>
    </lineage>
</organism>
<proteinExistence type="predicted"/>
<name>A0A6C0IGB5_9ZZZZ</name>
<protein>
    <submittedName>
        <fullName evidence="2">Uncharacterized protein</fullName>
    </submittedName>
</protein>